<dbReference type="AlphaFoldDB" id="A0A180GTV4"/>
<evidence type="ECO:0008006" key="5">
    <source>
        <dbReference type="Google" id="ProtNLM"/>
    </source>
</evidence>
<evidence type="ECO:0000313" key="2">
    <source>
        <dbReference type="EMBL" id="OAV96200.1"/>
    </source>
</evidence>
<dbReference type="Proteomes" id="UP000005240">
    <property type="component" value="Unassembled WGS sequence"/>
</dbReference>
<gene>
    <name evidence="2" type="ORF">PTTG_03407</name>
</gene>
<feature type="region of interest" description="Disordered" evidence="1">
    <location>
        <begin position="121"/>
        <end position="173"/>
    </location>
</feature>
<reference evidence="3" key="4">
    <citation type="submission" date="2025-05" db="UniProtKB">
        <authorList>
            <consortium name="EnsemblFungi"/>
        </authorList>
    </citation>
    <scope>IDENTIFICATION</scope>
    <source>
        <strain evidence="3">isolate 1-1 / race 1 (BBBD)</strain>
    </source>
</reference>
<keyword evidence="4" id="KW-1185">Reference proteome</keyword>
<reference evidence="3 4" key="3">
    <citation type="journal article" date="2017" name="G3 (Bethesda)">
        <title>Comparative analysis highlights variable genome content of wheat rusts and divergence of the mating loci.</title>
        <authorList>
            <person name="Cuomo C.A."/>
            <person name="Bakkeren G."/>
            <person name="Khalil H.B."/>
            <person name="Panwar V."/>
            <person name="Joly D."/>
            <person name="Linning R."/>
            <person name="Sakthikumar S."/>
            <person name="Song X."/>
            <person name="Adiconis X."/>
            <person name="Fan L."/>
            <person name="Goldberg J.M."/>
            <person name="Levin J.Z."/>
            <person name="Young S."/>
            <person name="Zeng Q."/>
            <person name="Anikster Y."/>
            <person name="Bruce M."/>
            <person name="Wang M."/>
            <person name="Yin C."/>
            <person name="McCallum B."/>
            <person name="Szabo L.J."/>
            <person name="Hulbert S."/>
            <person name="Chen X."/>
            <person name="Fellers J.P."/>
        </authorList>
    </citation>
    <scope>NUCLEOTIDE SEQUENCE</scope>
    <source>
        <strain evidence="3">isolate 1-1 / race 1 (BBBD)</strain>
        <strain evidence="4">Isolate 1-1 / race 1 (BBBD)</strain>
    </source>
</reference>
<evidence type="ECO:0000313" key="4">
    <source>
        <dbReference type="Proteomes" id="UP000005240"/>
    </source>
</evidence>
<accession>A0A180GTV4</accession>
<reference evidence="2" key="1">
    <citation type="submission" date="2009-11" db="EMBL/GenBank/DDBJ databases">
        <authorList>
            <consortium name="The Broad Institute Genome Sequencing Platform"/>
            <person name="Ward D."/>
            <person name="Feldgarden M."/>
            <person name="Earl A."/>
            <person name="Young S.K."/>
            <person name="Zeng Q."/>
            <person name="Koehrsen M."/>
            <person name="Alvarado L."/>
            <person name="Berlin A."/>
            <person name="Bochicchio J."/>
            <person name="Borenstein D."/>
            <person name="Chapman S.B."/>
            <person name="Chen Z."/>
            <person name="Engels R."/>
            <person name="Freedman E."/>
            <person name="Gellesch M."/>
            <person name="Goldberg J."/>
            <person name="Griggs A."/>
            <person name="Gujja S."/>
            <person name="Heilman E."/>
            <person name="Heiman D."/>
            <person name="Hepburn T."/>
            <person name="Howarth C."/>
            <person name="Jen D."/>
            <person name="Larson L."/>
            <person name="Lewis B."/>
            <person name="Mehta T."/>
            <person name="Park D."/>
            <person name="Pearson M."/>
            <person name="Roberts A."/>
            <person name="Saif S."/>
            <person name="Shea T."/>
            <person name="Shenoy N."/>
            <person name="Sisk P."/>
            <person name="Stolte C."/>
            <person name="Sykes S."/>
            <person name="Thomson T."/>
            <person name="Walk T."/>
            <person name="White J."/>
            <person name="Yandava C."/>
            <person name="Izard J."/>
            <person name="Baranova O.V."/>
            <person name="Blanton J.M."/>
            <person name="Tanner A.C."/>
            <person name="Dewhirst F.E."/>
            <person name="Haas B."/>
            <person name="Nusbaum C."/>
            <person name="Birren B."/>
        </authorList>
    </citation>
    <scope>NUCLEOTIDE SEQUENCE [LARGE SCALE GENOMIC DNA]</scope>
    <source>
        <strain evidence="2">1-1 BBBD Race 1</strain>
    </source>
</reference>
<dbReference type="EnsemblFungi" id="PTTG_03407-t43_1">
    <property type="protein sequence ID" value="PTTG_03407-t43_1-p1"/>
    <property type="gene ID" value="PTTG_03407"/>
</dbReference>
<reference evidence="2" key="2">
    <citation type="submission" date="2016-05" db="EMBL/GenBank/DDBJ databases">
        <title>Comparative analysis highlights variable genome content of wheat rusts and divergence of the mating loci.</title>
        <authorList>
            <person name="Cuomo C.A."/>
            <person name="Bakkeren G."/>
            <person name="Szabo L."/>
            <person name="Khalil H."/>
            <person name="Joly D."/>
            <person name="Goldberg J."/>
            <person name="Young S."/>
            <person name="Zeng Q."/>
            <person name="Fellers J."/>
        </authorList>
    </citation>
    <scope>NUCLEOTIDE SEQUENCE [LARGE SCALE GENOMIC DNA]</scope>
    <source>
        <strain evidence="2">1-1 BBBD Race 1</strain>
    </source>
</reference>
<proteinExistence type="predicted"/>
<sequence length="173" mass="19118">MPVPMNAERLEEERMLLEPRLDALTLGGETGERLDQSMAISLVKQLKQLLINSLSSNGSAESRLEISSQANLLRQTVAKLERQINLLAAGDLSLLDQQELIKKLESRIQIEREILRFMGDTLPSNKETTPTASGNATADPMGSEHVQADTLPAAPTQPSQKDEVQQEDTRMEI</sequence>
<dbReference type="VEuPathDB" id="FungiDB:PTTG_03407"/>
<dbReference type="OrthoDB" id="2503827at2759"/>
<evidence type="ECO:0000256" key="1">
    <source>
        <dbReference type="SAM" id="MobiDB-lite"/>
    </source>
</evidence>
<name>A0A180GTV4_PUCT1</name>
<dbReference type="EMBL" id="ADAS02000021">
    <property type="protein sequence ID" value="OAV96200.1"/>
    <property type="molecule type" value="Genomic_DNA"/>
</dbReference>
<feature type="compositionally biased region" description="Basic and acidic residues" evidence="1">
    <location>
        <begin position="160"/>
        <end position="173"/>
    </location>
</feature>
<evidence type="ECO:0000313" key="3">
    <source>
        <dbReference type="EnsemblFungi" id="PTTG_03407-t43_1-p1"/>
    </source>
</evidence>
<feature type="compositionally biased region" description="Polar residues" evidence="1">
    <location>
        <begin position="122"/>
        <end position="136"/>
    </location>
</feature>
<protein>
    <recommendedName>
        <fullName evidence="5">Mediator of RNA polymerase II transcription subunit 9</fullName>
    </recommendedName>
</protein>
<organism evidence="2">
    <name type="scientific">Puccinia triticina (isolate 1-1 / race 1 (BBBD))</name>
    <name type="common">Brown leaf rust fungus</name>
    <dbReference type="NCBI Taxonomy" id="630390"/>
    <lineage>
        <taxon>Eukaryota</taxon>
        <taxon>Fungi</taxon>
        <taxon>Dikarya</taxon>
        <taxon>Basidiomycota</taxon>
        <taxon>Pucciniomycotina</taxon>
        <taxon>Pucciniomycetes</taxon>
        <taxon>Pucciniales</taxon>
        <taxon>Pucciniaceae</taxon>
        <taxon>Puccinia</taxon>
    </lineage>
</organism>